<dbReference type="HOGENOM" id="CLU_1070081_0_0_1"/>
<feature type="compositionally biased region" description="Low complexity" evidence="1">
    <location>
        <begin position="123"/>
        <end position="140"/>
    </location>
</feature>
<dbReference type="AlphaFoldDB" id="L8FZT5"/>
<evidence type="ECO:0000313" key="2">
    <source>
        <dbReference type="EMBL" id="ELR06382.1"/>
    </source>
</evidence>
<keyword evidence="3" id="KW-1185">Reference proteome</keyword>
<proteinExistence type="predicted"/>
<gene>
    <name evidence="2" type="ORF">GMDG_02099</name>
</gene>
<evidence type="ECO:0000313" key="3">
    <source>
        <dbReference type="Proteomes" id="UP000011064"/>
    </source>
</evidence>
<sequence length="260" mass="28679">MDRYVMDRYVMDRYVEDFHRVPNTFSNNYLPLESALCRICGLSRLYKPSHPYPRPLILTAPSPAGRIAALANRPSSSQQPAASTQQPAPSTQHPAASTQHPAPSSQHPAPSTQNPAHNPHCQTPASPRRARTPRPVAASALQWQTNDYGHRHRLRAKRHHPTSRRRRRLRSRGRRAPRQPPPGIQRPKLEPSPSPPGAASEVSTPLGSPGAHNLRRKLLRPVLNPADVALLDSMAGGTAREIAEIAGRELIQAPEGEDEE</sequence>
<dbReference type="EMBL" id="GL573196">
    <property type="protein sequence ID" value="ELR06382.1"/>
    <property type="molecule type" value="Genomic_DNA"/>
</dbReference>
<protein>
    <submittedName>
        <fullName evidence="2">Uncharacterized protein</fullName>
    </submittedName>
</protein>
<evidence type="ECO:0000256" key="1">
    <source>
        <dbReference type="SAM" id="MobiDB-lite"/>
    </source>
</evidence>
<feature type="compositionally biased region" description="Pro residues" evidence="1">
    <location>
        <begin position="178"/>
        <end position="196"/>
    </location>
</feature>
<name>L8FZT5_PSED2</name>
<feature type="region of interest" description="Disordered" evidence="1">
    <location>
        <begin position="72"/>
        <end position="213"/>
    </location>
</feature>
<organism evidence="2 3">
    <name type="scientific">Pseudogymnoascus destructans (strain ATCC MYA-4855 / 20631-21)</name>
    <name type="common">Bat white-nose syndrome fungus</name>
    <name type="synonym">Geomyces destructans</name>
    <dbReference type="NCBI Taxonomy" id="658429"/>
    <lineage>
        <taxon>Eukaryota</taxon>
        <taxon>Fungi</taxon>
        <taxon>Dikarya</taxon>
        <taxon>Ascomycota</taxon>
        <taxon>Pezizomycotina</taxon>
        <taxon>Leotiomycetes</taxon>
        <taxon>Thelebolales</taxon>
        <taxon>Thelebolaceae</taxon>
        <taxon>Pseudogymnoascus</taxon>
    </lineage>
</organism>
<reference evidence="3" key="1">
    <citation type="submission" date="2010-09" db="EMBL/GenBank/DDBJ databases">
        <title>The genome sequence of Geomyces destructans 20631-21.</title>
        <authorList>
            <consortium name="The Broad Institute Genome Sequencing Platform"/>
            <person name="Cuomo C.A."/>
            <person name="Blehert D.S."/>
            <person name="Lorch J.M."/>
            <person name="Young S.K."/>
            <person name="Zeng Q."/>
            <person name="Gargeya S."/>
            <person name="Fitzgerald M."/>
            <person name="Haas B."/>
            <person name="Abouelleil A."/>
            <person name="Alvarado L."/>
            <person name="Arachchi H.M."/>
            <person name="Berlin A."/>
            <person name="Brown A."/>
            <person name="Chapman S.B."/>
            <person name="Chen Z."/>
            <person name="Dunbar C."/>
            <person name="Freedman E."/>
            <person name="Gearin G."/>
            <person name="Gellesch M."/>
            <person name="Goldberg J."/>
            <person name="Griggs A."/>
            <person name="Gujja S."/>
            <person name="Heiman D."/>
            <person name="Howarth C."/>
            <person name="Larson L."/>
            <person name="Lui A."/>
            <person name="MacDonald P.J.P."/>
            <person name="Montmayeur A."/>
            <person name="Murphy C."/>
            <person name="Neiman D."/>
            <person name="Pearson M."/>
            <person name="Priest M."/>
            <person name="Roberts A."/>
            <person name="Saif S."/>
            <person name="Shea T."/>
            <person name="Shenoy N."/>
            <person name="Sisk P."/>
            <person name="Stolte C."/>
            <person name="Sykes S."/>
            <person name="Wortman J."/>
            <person name="Nusbaum C."/>
            <person name="Birren B."/>
        </authorList>
    </citation>
    <scope>NUCLEOTIDE SEQUENCE [LARGE SCALE GENOMIC DNA]</scope>
    <source>
        <strain evidence="3">ATCC MYA-4855 / 20631-21</strain>
    </source>
</reference>
<dbReference type="InParanoid" id="L8FZT5"/>
<dbReference type="Proteomes" id="UP000011064">
    <property type="component" value="Unassembled WGS sequence"/>
</dbReference>
<feature type="compositionally biased region" description="Low complexity" evidence="1">
    <location>
        <begin position="99"/>
        <end position="111"/>
    </location>
</feature>
<dbReference type="VEuPathDB" id="FungiDB:GMDG_02099"/>
<feature type="compositionally biased region" description="Basic residues" evidence="1">
    <location>
        <begin position="150"/>
        <end position="177"/>
    </location>
</feature>
<accession>L8FZT5</accession>
<feature type="compositionally biased region" description="Low complexity" evidence="1">
    <location>
        <begin position="74"/>
        <end position="92"/>
    </location>
</feature>